<dbReference type="Gene3D" id="2.160.10.10">
    <property type="entry name" value="Hexapeptide repeat proteins"/>
    <property type="match status" value="1"/>
</dbReference>
<dbReference type="RefSeq" id="WP_126200537.1">
    <property type="nucleotide sequence ID" value="NZ_PELP01000233.1"/>
</dbReference>
<dbReference type="GO" id="GO:0016740">
    <property type="term" value="F:transferase activity"/>
    <property type="evidence" value="ECO:0007669"/>
    <property type="project" value="UniProtKB-KW"/>
</dbReference>
<dbReference type="SUPFAM" id="SSF51161">
    <property type="entry name" value="Trimeric LpxA-like enzymes"/>
    <property type="match status" value="1"/>
</dbReference>
<evidence type="ECO:0000256" key="2">
    <source>
        <dbReference type="ARBA" id="ARBA00022737"/>
    </source>
</evidence>
<keyword evidence="1 4" id="KW-0808">Transferase</keyword>
<dbReference type="Proteomes" id="UP000287173">
    <property type="component" value="Unassembled WGS sequence"/>
</dbReference>
<name>A0A430URY1_THESC</name>
<evidence type="ECO:0000313" key="3">
    <source>
        <dbReference type="EMBL" id="RTH03486.1"/>
    </source>
</evidence>
<dbReference type="PANTHER" id="PTHR43300:SF4">
    <property type="entry name" value="ACYL-[ACYL-CARRIER-PROTEIN]--UDP-N-ACETYLGLUCOSAMINE O-ACYLTRANSFERASE"/>
    <property type="match status" value="1"/>
</dbReference>
<evidence type="ECO:0000313" key="6">
    <source>
        <dbReference type="Proteomes" id="UP000287173"/>
    </source>
</evidence>
<accession>A0A430URY1</accession>
<organism evidence="4 6">
    <name type="scientific">Thermus scotoductus</name>
    <dbReference type="NCBI Taxonomy" id="37636"/>
    <lineage>
        <taxon>Bacteria</taxon>
        <taxon>Thermotogati</taxon>
        <taxon>Deinococcota</taxon>
        <taxon>Deinococci</taxon>
        <taxon>Thermales</taxon>
        <taxon>Thermaceae</taxon>
        <taxon>Thermus</taxon>
    </lineage>
</organism>
<dbReference type="EMBL" id="PELP01000233">
    <property type="protein sequence ID" value="RTH03486.1"/>
    <property type="molecule type" value="Genomic_DNA"/>
</dbReference>
<comment type="caution">
    <text evidence="4">The sequence shown here is derived from an EMBL/GenBank/DDBJ whole genome shotgun (WGS) entry which is preliminary data.</text>
</comment>
<dbReference type="PROSITE" id="PS00101">
    <property type="entry name" value="HEXAPEP_TRANSFERASES"/>
    <property type="match status" value="1"/>
</dbReference>
<dbReference type="CDD" id="cd03358">
    <property type="entry name" value="LbH_WxcM_N_like"/>
    <property type="match status" value="1"/>
</dbReference>
<sequence>MDYFVHESAYVDEGAKIGSGSRIWHFCHVMGGAEIGEDCTLGQNVFVAKGVRIGRGCKIQNNVSLYEGVILEEQVFVGPSAVFTNVRTPRAAFPRNRSEDYLRTVVKKGATIGANATIVCGVTIGEWAFVAAGAVVTKDVPPYALVAGVPARVVGYACECGVPLKFSSDAPEERAVCRECGRQYRKEGERVWRVG</sequence>
<keyword evidence="2" id="KW-0677">Repeat</keyword>
<dbReference type="EMBL" id="PEMG01000059">
    <property type="protein sequence ID" value="RTI11070.1"/>
    <property type="molecule type" value="Genomic_DNA"/>
</dbReference>
<protein>
    <submittedName>
        <fullName evidence="4">N-acetyltransferase</fullName>
    </submittedName>
</protein>
<dbReference type="InterPro" id="IPR050179">
    <property type="entry name" value="Trans_hexapeptide_repeat"/>
</dbReference>
<dbReference type="PANTHER" id="PTHR43300">
    <property type="entry name" value="ACETYLTRANSFERASE"/>
    <property type="match status" value="1"/>
</dbReference>
<evidence type="ECO:0000256" key="1">
    <source>
        <dbReference type="ARBA" id="ARBA00022679"/>
    </source>
</evidence>
<dbReference type="Pfam" id="PF00132">
    <property type="entry name" value="Hexapep"/>
    <property type="match status" value="2"/>
</dbReference>
<dbReference type="InterPro" id="IPR011004">
    <property type="entry name" value="Trimer_LpxA-like_sf"/>
</dbReference>
<dbReference type="InterPro" id="IPR018357">
    <property type="entry name" value="Hexapep_transf_CS"/>
</dbReference>
<dbReference type="AlphaFoldDB" id="A0A430URY1"/>
<proteinExistence type="predicted"/>
<dbReference type="Proteomes" id="UP000286734">
    <property type="component" value="Unassembled WGS sequence"/>
</dbReference>
<dbReference type="InterPro" id="IPR001451">
    <property type="entry name" value="Hexapep"/>
</dbReference>
<reference evidence="5 6" key="1">
    <citation type="journal article" date="2019" name="Extremophiles">
        <title>Biogeography of thermophiles and predominance of Thermus scotoductus in domestic water heaters.</title>
        <authorList>
            <person name="Wilpiszeski R.L."/>
            <person name="Zhang Z."/>
            <person name="House C.H."/>
        </authorList>
    </citation>
    <scope>NUCLEOTIDE SEQUENCE [LARGE SCALE GENOMIC DNA]</scope>
    <source>
        <strain evidence="4 6">17_S17</strain>
        <strain evidence="3 5">34_S34</strain>
    </source>
</reference>
<evidence type="ECO:0000313" key="5">
    <source>
        <dbReference type="Proteomes" id="UP000286734"/>
    </source>
</evidence>
<gene>
    <name evidence="4" type="ORF">CSW30_03005</name>
    <name evidence="3" type="ORF">CSW47_08635</name>
</gene>
<evidence type="ECO:0000313" key="4">
    <source>
        <dbReference type="EMBL" id="RTI11070.1"/>
    </source>
</evidence>